<dbReference type="SUPFAM" id="SSF55729">
    <property type="entry name" value="Acyl-CoA N-acyltransferases (Nat)"/>
    <property type="match status" value="1"/>
</dbReference>
<dbReference type="InterPro" id="IPR036527">
    <property type="entry name" value="SCP2_sterol-bd_dom_sf"/>
</dbReference>
<dbReference type="Gene3D" id="3.40.630.30">
    <property type="match status" value="1"/>
</dbReference>
<dbReference type="GO" id="GO:0016746">
    <property type="term" value="F:acyltransferase activity"/>
    <property type="evidence" value="ECO:0007669"/>
    <property type="project" value="UniProtKB-KW"/>
</dbReference>
<dbReference type="EMBL" id="JAPZVM010000002">
    <property type="protein sequence ID" value="MCZ8371650.1"/>
    <property type="molecule type" value="Genomic_DNA"/>
</dbReference>
<dbReference type="EC" id="2.3.1.-" evidence="2"/>
<proteinExistence type="predicted"/>
<evidence type="ECO:0000259" key="1">
    <source>
        <dbReference type="PROSITE" id="PS51186"/>
    </source>
</evidence>
<dbReference type="Gene3D" id="3.30.1050.10">
    <property type="entry name" value="SCP2 sterol-binding domain"/>
    <property type="match status" value="1"/>
</dbReference>
<keyword evidence="2" id="KW-0012">Acyltransferase</keyword>
<evidence type="ECO:0000313" key="3">
    <source>
        <dbReference type="Proteomes" id="UP001141933"/>
    </source>
</evidence>
<reference evidence="2" key="1">
    <citation type="submission" date="2022-12" db="EMBL/GenBank/DDBJ databases">
        <title>Phocaeicola acetigenes sp. nov., isolated feces from a healthy human.</title>
        <authorList>
            <person name="Do H."/>
            <person name="Ha Y.B."/>
            <person name="Kim J.-S."/>
            <person name="Suh M.K."/>
            <person name="Kim H.S."/>
            <person name="Lee J.-S."/>
        </authorList>
    </citation>
    <scope>NUCLEOTIDE SEQUENCE</scope>
    <source>
        <strain evidence="2">KGMB11183</strain>
    </source>
</reference>
<name>A0ABT4PF19_9BACT</name>
<dbReference type="PANTHER" id="PTHR37817:SF1">
    <property type="entry name" value="N-ACETYLTRANSFERASE EIS"/>
    <property type="match status" value="1"/>
</dbReference>
<dbReference type="RefSeq" id="WP_269876702.1">
    <property type="nucleotide sequence ID" value="NZ_JAPZVM010000002.1"/>
</dbReference>
<feature type="domain" description="N-acetyltransferase" evidence="1">
    <location>
        <begin position="1"/>
        <end position="138"/>
    </location>
</feature>
<organism evidence="2 3">
    <name type="scientific">Phocaeicola acetigenes</name>
    <dbReference type="NCBI Taxonomy" id="3016083"/>
    <lineage>
        <taxon>Bacteria</taxon>
        <taxon>Pseudomonadati</taxon>
        <taxon>Bacteroidota</taxon>
        <taxon>Bacteroidia</taxon>
        <taxon>Bacteroidales</taxon>
        <taxon>Bacteroidaceae</taxon>
        <taxon>Phocaeicola</taxon>
    </lineage>
</organism>
<dbReference type="PROSITE" id="PS51186">
    <property type="entry name" value="GNAT"/>
    <property type="match status" value="1"/>
</dbReference>
<keyword evidence="3" id="KW-1185">Reference proteome</keyword>
<accession>A0ABT4PF19</accession>
<dbReference type="PANTHER" id="PTHR37817">
    <property type="entry name" value="N-ACETYLTRANSFERASE EIS"/>
    <property type="match status" value="1"/>
</dbReference>
<evidence type="ECO:0000313" key="2">
    <source>
        <dbReference type="EMBL" id="MCZ8371650.1"/>
    </source>
</evidence>
<sequence>MSIKEQVKALWKLCFEDTEEFVDLYFRMRYTDRINHVIEEGGKVIAALQTIPYPMTYGGELLPVSYISGACTHPDYRNQGSMRKLLQQVHRRMFDEGICFSTLIPAEEWLKAYYARSGYAVCFRYGVEKKVINRSMQPVDNGKSLWNVCEADPASSSFAEVYKFFNERMLSRSCCIQHTLDDFKVVLADLHLSGGGCWAVRDADRWVGMVCCVPHSHSLEVKEILLDSGVSSDEVLALLAMQYGKETIEIVKPSSSSLLDLGMARVIHVETCLRRYAQIHPDEVHCIYVENDEAIPENKGYYLLEGGTCRRLSEIPQICTVYTIAELTSFLLKNESPYMSLMLN</sequence>
<comment type="caution">
    <text evidence="2">The sequence shown here is derived from an EMBL/GenBank/DDBJ whole genome shotgun (WGS) entry which is preliminary data.</text>
</comment>
<dbReference type="InterPro" id="IPR051554">
    <property type="entry name" value="Acetyltransferase_Eis"/>
</dbReference>
<keyword evidence="2" id="KW-0808">Transferase</keyword>
<dbReference type="Proteomes" id="UP001141933">
    <property type="component" value="Unassembled WGS sequence"/>
</dbReference>
<dbReference type="InterPro" id="IPR000182">
    <property type="entry name" value="GNAT_dom"/>
</dbReference>
<protein>
    <submittedName>
        <fullName evidence="2">GNAT family N-acetyltransferase</fullName>
        <ecNumber evidence="2">2.3.1.-</ecNumber>
    </submittedName>
</protein>
<dbReference type="InterPro" id="IPR016181">
    <property type="entry name" value="Acyl_CoA_acyltransferase"/>
</dbReference>
<dbReference type="CDD" id="cd04301">
    <property type="entry name" value="NAT_SF"/>
    <property type="match status" value="1"/>
</dbReference>
<gene>
    <name evidence="2" type="ORF">O6P32_02890</name>
</gene>
<dbReference type="Pfam" id="PF13527">
    <property type="entry name" value="Acetyltransf_9"/>
    <property type="match status" value="1"/>
</dbReference>